<proteinExistence type="predicted"/>
<sequence length="337" mass="36745">MADHDRVTLPLAVAIPDGMLTLIPYLTGYHPSGRLVALLADEHGDWAIATYELDDPQLLPHLIGCAHRRQLPLAFLASYSPLDAAADHARAVSAGVRAEGLTVVGQVQVNRGHYRSLDGVRDVWGDWQRAELDALVAAEMVIQGRAVLADREQLAAQYAPVTGPARDRMSAATAIAQRFWDQQHRHDQATARRALRAISLRYLDEIDDHLRSEPTHGLDLGLDDMDVALLGIALRDETVLNAALLRADRDPRGYQQVWAEIARRVDHADRPAPATIAAFTCWCCGNADTAAIALHHALTADPTYPLARLLHAGVTAGLPAPSWAYLMRPTAADTDPH</sequence>
<dbReference type="Pfam" id="PF13830">
    <property type="entry name" value="DUF4192"/>
    <property type="match status" value="1"/>
</dbReference>
<comment type="caution">
    <text evidence="1">The sequence shown here is derived from an EMBL/GenBank/DDBJ whole genome shotgun (WGS) entry which is preliminary data.</text>
</comment>
<name>A0A8J4ELC1_9ACTN</name>
<keyword evidence="2" id="KW-1185">Reference proteome</keyword>
<evidence type="ECO:0000313" key="2">
    <source>
        <dbReference type="Proteomes" id="UP000614996"/>
    </source>
</evidence>
<evidence type="ECO:0008006" key="3">
    <source>
        <dbReference type="Google" id="ProtNLM"/>
    </source>
</evidence>
<reference evidence="2" key="1">
    <citation type="journal article" date="2021" name="Int. J. Syst. Evol. Microbiol.">
        <title>Actinocatenispora comari sp. nov., an endophytic actinomycete isolated from aerial parts of Comarum salesowianum.</title>
        <authorList>
            <person name="Oyunbileg N."/>
            <person name="Iizaka Y."/>
            <person name="Hamada M."/>
            <person name="Davaapurev B.O."/>
            <person name="Fukumoto A."/>
            <person name="Tsetseg B."/>
            <person name="Kato F."/>
            <person name="Tamura T."/>
            <person name="Batkhuu J."/>
            <person name="Anzai Y."/>
        </authorList>
    </citation>
    <scope>NUCLEOTIDE SEQUENCE [LARGE SCALE GENOMIC DNA]</scope>
    <source>
        <strain evidence="2">NUM-2625</strain>
    </source>
</reference>
<organism evidence="1 2">
    <name type="scientific">Actinocatenispora comari</name>
    <dbReference type="NCBI Taxonomy" id="2807577"/>
    <lineage>
        <taxon>Bacteria</taxon>
        <taxon>Bacillati</taxon>
        <taxon>Actinomycetota</taxon>
        <taxon>Actinomycetes</taxon>
        <taxon>Micromonosporales</taxon>
        <taxon>Micromonosporaceae</taxon>
        <taxon>Actinocatenispora</taxon>
    </lineage>
</organism>
<accession>A0A8J4ELC1</accession>
<gene>
    <name evidence="1" type="ORF">NUM_43760</name>
</gene>
<dbReference type="EMBL" id="BOPO01000084">
    <property type="protein sequence ID" value="GIL29122.1"/>
    <property type="molecule type" value="Genomic_DNA"/>
</dbReference>
<dbReference type="AlphaFoldDB" id="A0A8J4ELC1"/>
<protein>
    <recommendedName>
        <fullName evidence="3">DUF4192 domain-containing protein</fullName>
    </recommendedName>
</protein>
<dbReference type="InterPro" id="IPR025447">
    <property type="entry name" value="DUF4192"/>
</dbReference>
<dbReference type="Proteomes" id="UP000614996">
    <property type="component" value="Unassembled WGS sequence"/>
</dbReference>
<dbReference type="RefSeq" id="WP_207126801.1">
    <property type="nucleotide sequence ID" value="NZ_BOPO01000084.1"/>
</dbReference>
<evidence type="ECO:0000313" key="1">
    <source>
        <dbReference type="EMBL" id="GIL29122.1"/>
    </source>
</evidence>